<dbReference type="InterPro" id="IPR001474">
    <property type="entry name" value="GTP_CycHdrlase_I"/>
</dbReference>
<reference evidence="9 10" key="1">
    <citation type="journal article" date="2012" name="BMC Genomics">
        <title>Genome analysis of a simultaneously predatory and prey-independent, novel Bdellovibrio bacteriovorus from the River Tiber, supports in silico predictions of both ancient and recent lateral gene transfer from diverse bacteria.</title>
        <authorList>
            <person name="Hobley L."/>
            <person name="Lerner T.R."/>
            <person name="Williams L.E."/>
            <person name="Lambert C."/>
            <person name="Till R."/>
            <person name="Milner D.S."/>
            <person name="Basford S.M."/>
            <person name="Capeness M.J."/>
            <person name="Fenton A.K."/>
            <person name="Atterbury R.J."/>
            <person name="Harris M.A."/>
            <person name="Sockett R.E."/>
        </authorList>
    </citation>
    <scope>NUCLEOTIDE SEQUENCE [LARGE SCALE GENOMIC DNA]</scope>
    <source>
        <strain evidence="9 10">Tiberius</strain>
    </source>
</reference>
<comment type="similarity">
    <text evidence="3 6">Belongs to the GTP cyclohydrolase I family.</text>
</comment>
<feature type="binding site" evidence="6">
    <location>
        <position position="202"/>
    </location>
    <ligand>
        <name>Zn(2+)</name>
        <dbReference type="ChEBI" id="CHEBI:29105"/>
    </ligand>
</feature>
<dbReference type="FunFam" id="3.30.1130.10:FF:000001">
    <property type="entry name" value="GTP cyclohydrolase 1"/>
    <property type="match status" value="1"/>
</dbReference>
<dbReference type="PANTHER" id="PTHR11109">
    <property type="entry name" value="GTP CYCLOHYDROLASE I"/>
    <property type="match status" value="1"/>
</dbReference>
<comment type="catalytic activity">
    <reaction evidence="1 6">
        <text>GTP + H2O = 7,8-dihydroneopterin 3'-triphosphate + formate + H(+)</text>
        <dbReference type="Rhea" id="RHEA:17473"/>
        <dbReference type="ChEBI" id="CHEBI:15377"/>
        <dbReference type="ChEBI" id="CHEBI:15378"/>
        <dbReference type="ChEBI" id="CHEBI:15740"/>
        <dbReference type="ChEBI" id="CHEBI:37565"/>
        <dbReference type="ChEBI" id="CHEBI:58462"/>
        <dbReference type="EC" id="3.5.4.16"/>
    </reaction>
</comment>
<dbReference type="GO" id="GO:0005737">
    <property type="term" value="C:cytoplasm"/>
    <property type="evidence" value="ECO:0007669"/>
    <property type="project" value="TreeGrafter"/>
</dbReference>
<keyword evidence="6" id="KW-0862">Zinc</keyword>
<dbReference type="GO" id="GO:0008270">
    <property type="term" value="F:zinc ion binding"/>
    <property type="evidence" value="ECO:0007669"/>
    <property type="project" value="UniProtKB-UniRule"/>
</dbReference>
<dbReference type="HAMAP" id="MF_00223">
    <property type="entry name" value="FolE"/>
    <property type="match status" value="1"/>
</dbReference>
<dbReference type="KEGG" id="bbat:Bdt_2460"/>
<accession>K7YWS5</accession>
<evidence type="ECO:0000313" key="10">
    <source>
        <dbReference type="Proteomes" id="UP000010074"/>
    </source>
</evidence>
<feature type="binding site" evidence="6">
    <location>
        <position position="131"/>
    </location>
    <ligand>
        <name>Zn(2+)</name>
        <dbReference type="ChEBI" id="CHEBI:29105"/>
    </ligand>
</feature>
<dbReference type="STRING" id="1069642.Bdt_2460"/>
<keyword evidence="5 6" id="KW-0378">Hydrolase</keyword>
<dbReference type="NCBIfam" id="NF006824">
    <property type="entry name" value="PRK09347.1-1"/>
    <property type="match status" value="1"/>
</dbReference>
<dbReference type="GO" id="GO:0005525">
    <property type="term" value="F:GTP binding"/>
    <property type="evidence" value="ECO:0007669"/>
    <property type="project" value="UniProtKB-KW"/>
</dbReference>
<dbReference type="GO" id="GO:0003934">
    <property type="term" value="F:GTP cyclohydrolase I activity"/>
    <property type="evidence" value="ECO:0007669"/>
    <property type="project" value="UniProtKB-UniRule"/>
</dbReference>
<dbReference type="EC" id="3.5.4.16" evidence="6"/>
<dbReference type="NCBIfam" id="TIGR00063">
    <property type="entry name" value="folE"/>
    <property type="match status" value="1"/>
</dbReference>
<name>K7YWS5_BDEBC</name>
<comment type="subunit">
    <text evidence="6">Homopolymer.</text>
</comment>
<dbReference type="GO" id="GO:0006729">
    <property type="term" value="P:tetrahydrobiopterin biosynthetic process"/>
    <property type="evidence" value="ECO:0007669"/>
    <property type="project" value="TreeGrafter"/>
</dbReference>
<dbReference type="Gene3D" id="3.30.1130.10">
    <property type="match status" value="1"/>
</dbReference>
<feature type="domain" description="GTP cyclohydrolase I" evidence="8">
    <location>
        <begin position="61"/>
        <end position="238"/>
    </location>
</feature>
<dbReference type="GO" id="GO:0006730">
    <property type="term" value="P:one-carbon metabolic process"/>
    <property type="evidence" value="ECO:0007669"/>
    <property type="project" value="UniProtKB-UniRule"/>
</dbReference>
<evidence type="ECO:0000313" key="9">
    <source>
        <dbReference type="EMBL" id="AFY02143.1"/>
    </source>
</evidence>
<dbReference type="InterPro" id="IPR018234">
    <property type="entry name" value="GTP_CycHdrlase_I_CS"/>
</dbReference>
<dbReference type="HOGENOM" id="CLU_049768_3_2_7"/>
<dbReference type="AlphaFoldDB" id="K7YWS5"/>
<sequence length="242" mass="27816">MTMAKTTKKTTQKTSKKSVKAKAEAQYSDVSASVKQILENVRPTPMIHNGLTNEEKIERITEKFTDIMNTLGLDLDDDSLRETPKRVAKMYVNEVFGGLDPKKFPKMTVIENKMNYDQMIVVQNIGCLSFCEHHFLPIDGFATVAYIPNKKVIGLSKINRIVQYFSRRPQVQERLTKQIADCLQYILGTEHIAVHINAKHYCVMMRGIEDTSSTTSTSDLRGHFKSRMETREEFLEHCRTKY</sequence>
<evidence type="ECO:0000256" key="5">
    <source>
        <dbReference type="ARBA" id="ARBA00022801"/>
    </source>
</evidence>
<evidence type="ECO:0000259" key="8">
    <source>
        <dbReference type="Pfam" id="PF01227"/>
    </source>
</evidence>
<dbReference type="GO" id="GO:0046654">
    <property type="term" value="P:tetrahydrofolate biosynthetic process"/>
    <property type="evidence" value="ECO:0007669"/>
    <property type="project" value="UniProtKB-UniRule"/>
</dbReference>
<dbReference type="OrthoDB" id="5291417at2"/>
<comment type="pathway">
    <text evidence="2 6">Cofactor biosynthesis; 7,8-dihydroneopterin triphosphate biosynthesis; 7,8-dihydroneopterin triphosphate from GTP: step 1/1.</text>
</comment>
<feature type="region of interest" description="Disordered" evidence="7">
    <location>
        <begin position="1"/>
        <end position="22"/>
    </location>
</feature>
<dbReference type="Gene3D" id="1.10.286.10">
    <property type="match status" value="1"/>
</dbReference>
<dbReference type="NCBIfam" id="NF006825">
    <property type="entry name" value="PRK09347.1-2"/>
    <property type="match status" value="1"/>
</dbReference>
<dbReference type="InterPro" id="IPR043133">
    <property type="entry name" value="GTP-CH-I_C/QueF"/>
</dbReference>
<dbReference type="PATRIC" id="fig|1069642.3.peg.2434"/>
<proteinExistence type="inferred from homology"/>
<dbReference type="Proteomes" id="UP000010074">
    <property type="component" value="Chromosome"/>
</dbReference>
<dbReference type="PROSITE" id="PS00859">
    <property type="entry name" value="GTP_CYCLOHYDROL_1_1"/>
    <property type="match status" value="1"/>
</dbReference>
<keyword evidence="6" id="KW-0547">Nucleotide-binding</keyword>
<dbReference type="SUPFAM" id="SSF55620">
    <property type="entry name" value="Tetrahydrobiopterin biosynthesis enzymes-like"/>
    <property type="match status" value="1"/>
</dbReference>
<gene>
    <name evidence="6 9" type="primary">folE</name>
    <name evidence="9" type="ORF">Bdt_2460</name>
</gene>
<evidence type="ECO:0000256" key="3">
    <source>
        <dbReference type="ARBA" id="ARBA00008085"/>
    </source>
</evidence>
<evidence type="ECO:0000256" key="2">
    <source>
        <dbReference type="ARBA" id="ARBA00005080"/>
    </source>
</evidence>
<protein>
    <recommendedName>
        <fullName evidence="6">GTP cyclohydrolase 1</fullName>
        <ecNumber evidence="6">3.5.4.16</ecNumber>
    </recommendedName>
    <alternativeName>
        <fullName evidence="6">GTP cyclohydrolase I</fullName>
        <shortName evidence="6">GTP-CH-I</shortName>
    </alternativeName>
</protein>
<evidence type="ECO:0000256" key="4">
    <source>
        <dbReference type="ARBA" id="ARBA00022563"/>
    </source>
</evidence>
<dbReference type="InterPro" id="IPR020602">
    <property type="entry name" value="GTP_CycHdrlase_I_dom"/>
</dbReference>
<dbReference type="Pfam" id="PF01227">
    <property type="entry name" value="GTP_cyclohydroI"/>
    <property type="match status" value="1"/>
</dbReference>
<keyword evidence="6" id="KW-0479">Metal-binding</keyword>
<dbReference type="UniPathway" id="UPA00848">
    <property type="reaction ID" value="UER00151"/>
</dbReference>
<dbReference type="RefSeq" id="WP_015091579.1">
    <property type="nucleotide sequence ID" value="NC_019567.1"/>
</dbReference>
<dbReference type="InterPro" id="IPR043134">
    <property type="entry name" value="GTP-CH-I_N"/>
</dbReference>
<feature type="compositionally biased region" description="Basic residues" evidence="7">
    <location>
        <begin position="1"/>
        <end position="20"/>
    </location>
</feature>
<dbReference type="PANTHER" id="PTHR11109:SF7">
    <property type="entry name" value="GTP CYCLOHYDROLASE 1"/>
    <property type="match status" value="1"/>
</dbReference>
<evidence type="ECO:0000256" key="7">
    <source>
        <dbReference type="SAM" id="MobiDB-lite"/>
    </source>
</evidence>
<evidence type="ECO:0000256" key="6">
    <source>
        <dbReference type="HAMAP-Rule" id="MF_00223"/>
    </source>
</evidence>
<evidence type="ECO:0000256" key="1">
    <source>
        <dbReference type="ARBA" id="ARBA00001052"/>
    </source>
</evidence>
<feature type="binding site" evidence="6">
    <location>
        <position position="134"/>
    </location>
    <ligand>
        <name>Zn(2+)</name>
        <dbReference type="ChEBI" id="CHEBI:29105"/>
    </ligand>
</feature>
<dbReference type="EMBL" id="CP002930">
    <property type="protein sequence ID" value="AFY02143.1"/>
    <property type="molecule type" value="Genomic_DNA"/>
</dbReference>
<dbReference type="NCBIfam" id="NF006826">
    <property type="entry name" value="PRK09347.1-3"/>
    <property type="match status" value="1"/>
</dbReference>
<keyword evidence="4 6" id="KW-0554">One-carbon metabolism</keyword>
<keyword evidence="6" id="KW-0342">GTP-binding</keyword>
<dbReference type="PROSITE" id="PS00860">
    <property type="entry name" value="GTP_CYCLOHYDROL_1_2"/>
    <property type="match status" value="1"/>
</dbReference>
<organism evidence="9 10">
    <name type="scientific">Bdellovibrio bacteriovorus str. Tiberius</name>
    <dbReference type="NCBI Taxonomy" id="1069642"/>
    <lineage>
        <taxon>Bacteria</taxon>
        <taxon>Pseudomonadati</taxon>
        <taxon>Bdellovibrionota</taxon>
        <taxon>Bdellovibrionia</taxon>
        <taxon>Bdellovibrionales</taxon>
        <taxon>Pseudobdellovibrionaceae</taxon>
        <taxon>Bdellovibrio</taxon>
    </lineage>
</organism>